<gene>
    <name evidence="2" type="ORF">LSH36_121g05049</name>
</gene>
<reference evidence="2" key="1">
    <citation type="journal article" date="2023" name="Mol. Biol. Evol.">
        <title>Third-Generation Sequencing Reveals the Adaptive Role of the Epigenome in Three Deep-Sea Polychaetes.</title>
        <authorList>
            <person name="Perez M."/>
            <person name="Aroh O."/>
            <person name="Sun Y."/>
            <person name="Lan Y."/>
            <person name="Juniper S.K."/>
            <person name="Young C.R."/>
            <person name="Angers B."/>
            <person name="Qian P.Y."/>
        </authorList>
    </citation>
    <scope>NUCLEOTIDE SEQUENCE</scope>
    <source>
        <strain evidence="2">P08H-3</strain>
    </source>
</reference>
<accession>A0AAD9JXB3</accession>
<keyword evidence="3" id="KW-1185">Reference proteome</keyword>
<name>A0AAD9JXB3_9ANNE</name>
<proteinExistence type="predicted"/>
<evidence type="ECO:0000313" key="3">
    <source>
        <dbReference type="Proteomes" id="UP001208570"/>
    </source>
</evidence>
<evidence type="ECO:0000256" key="1">
    <source>
        <dbReference type="SAM" id="MobiDB-lite"/>
    </source>
</evidence>
<evidence type="ECO:0000313" key="2">
    <source>
        <dbReference type="EMBL" id="KAK2161103.1"/>
    </source>
</evidence>
<comment type="caution">
    <text evidence="2">The sequence shown here is derived from an EMBL/GenBank/DDBJ whole genome shotgun (WGS) entry which is preliminary data.</text>
</comment>
<dbReference type="Proteomes" id="UP001208570">
    <property type="component" value="Unassembled WGS sequence"/>
</dbReference>
<feature type="compositionally biased region" description="Basic and acidic residues" evidence="1">
    <location>
        <begin position="57"/>
        <end position="79"/>
    </location>
</feature>
<sequence length="98" mass="11533">MLQYAKDNGIHVIRLPPHTSHKAQALDRSAPEIIPTSNRGREKWKSMVATSTPKLKIFRDKDKKERQGKTRKDKERKDAKWLENLPKDWMMIGSRLRI</sequence>
<dbReference type="EMBL" id="JAODUP010000121">
    <property type="protein sequence ID" value="KAK2161103.1"/>
    <property type="molecule type" value="Genomic_DNA"/>
</dbReference>
<organism evidence="2 3">
    <name type="scientific">Paralvinella palmiformis</name>
    <dbReference type="NCBI Taxonomy" id="53620"/>
    <lineage>
        <taxon>Eukaryota</taxon>
        <taxon>Metazoa</taxon>
        <taxon>Spiralia</taxon>
        <taxon>Lophotrochozoa</taxon>
        <taxon>Annelida</taxon>
        <taxon>Polychaeta</taxon>
        <taxon>Sedentaria</taxon>
        <taxon>Canalipalpata</taxon>
        <taxon>Terebellida</taxon>
        <taxon>Terebelliformia</taxon>
        <taxon>Alvinellidae</taxon>
        <taxon>Paralvinella</taxon>
    </lineage>
</organism>
<protein>
    <submittedName>
        <fullName evidence="2">Uncharacterized protein</fullName>
    </submittedName>
</protein>
<feature type="region of interest" description="Disordered" evidence="1">
    <location>
        <begin position="16"/>
        <end position="79"/>
    </location>
</feature>
<dbReference type="AlphaFoldDB" id="A0AAD9JXB3"/>